<dbReference type="Gene3D" id="3.90.25.10">
    <property type="entry name" value="UDP-galactose 4-epimerase, domain 1"/>
    <property type="match status" value="1"/>
</dbReference>
<dbReference type="Gene3D" id="3.40.50.720">
    <property type="entry name" value="NAD(P)-binding Rossmann-like Domain"/>
    <property type="match status" value="1"/>
</dbReference>
<name>A0A7C2V363_9AQUI</name>
<dbReference type="Pfam" id="PF16363">
    <property type="entry name" value="GDP_Man_Dehyd"/>
    <property type="match status" value="1"/>
</dbReference>
<dbReference type="AlphaFoldDB" id="A0A7C2V363"/>
<protein>
    <submittedName>
        <fullName evidence="3">NAD-dependent epimerase/dehydratase family protein</fullName>
    </submittedName>
</protein>
<dbReference type="InterPro" id="IPR036291">
    <property type="entry name" value="NAD(P)-bd_dom_sf"/>
</dbReference>
<reference evidence="3" key="1">
    <citation type="journal article" date="2020" name="mSystems">
        <title>Genome- and Community-Level Interaction Insights into Carbon Utilization and Element Cycling Functions of Hydrothermarchaeota in Hydrothermal Sediment.</title>
        <authorList>
            <person name="Zhou Z."/>
            <person name="Liu Y."/>
            <person name="Xu W."/>
            <person name="Pan J."/>
            <person name="Luo Z.H."/>
            <person name="Li M."/>
        </authorList>
    </citation>
    <scope>NUCLEOTIDE SEQUENCE [LARGE SCALE GENOMIC DNA]</scope>
    <source>
        <strain evidence="3">SpSt-132</strain>
    </source>
</reference>
<feature type="domain" description="NAD(P)-binding" evidence="2">
    <location>
        <begin position="5"/>
        <end position="306"/>
    </location>
</feature>
<dbReference type="PANTHER" id="PTHR43574">
    <property type="entry name" value="EPIMERASE-RELATED"/>
    <property type="match status" value="1"/>
</dbReference>
<evidence type="ECO:0000256" key="1">
    <source>
        <dbReference type="ARBA" id="ARBA00023027"/>
    </source>
</evidence>
<sequence>MQTFLVTGCAGFIGWKVSEKLLERGYKVIGVDNLNDYYDVKVKKYRLNSLKNYPEFKFYEVDIENLEGLKEVFKKNSFDYVINEAARAGVRYSMENPYVYFTTNVLGTLNLLELCKEYGVKKFVLASTSSLYAGQKMPFNEDLPVNTPISPYAASKKSAEVLCYTYHYLYGIDVSIVRYFTVYGPAGRPDMSVFRFIKWILEDKPLEVFGDGSQSRDFTYVDDIAEGTILATRPLGYEIINLGNNRPHSLMEMIGLIERYTGKKARFEMRDFHKADMKATWADIGKAKSLLGWEPKVSLEEGIKRTVEWTLENWSWIKDVRL</sequence>
<accession>A0A7C2V363</accession>
<dbReference type="PRINTS" id="PR01713">
    <property type="entry name" value="NUCEPIMERASE"/>
</dbReference>
<gene>
    <name evidence="3" type="ORF">ENO47_03175</name>
</gene>
<keyword evidence="1" id="KW-0520">NAD</keyword>
<evidence type="ECO:0000259" key="2">
    <source>
        <dbReference type="Pfam" id="PF16363"/>
    </source>
</evidence>
<dbReference type="EMBL" id="DSFP01000031">
    <property type="protein sequence ID" value="HEW45658.1"/>
    <property type="molecule type" value="Genomic_DNA"/>
</dbReference>
<comment type="caution">
    <text evidence="3">The sequence shown here is derived from an EMBL/GenBank/DDBJ whole genome shotgun (WGS) entry which is preliminary data.</text>
</comment>
<dbReference type="SUPFAM" id="SSF51735">
    <property type="entry name" value="NAD(P)-binding Rossmann-fold domains"/>
    <property type="match status" value="1"/>
</dbReference>
<proteinExistence type="predicted"/>
<dbReference type="InterPro" id="IPR016040">
    <property type="entry name" value="NAD(P)-bd_dom"/>
</dbReference>
<organism evidence="3">
    <name type="scientific">Hydrogenobacter sp</name>
    <dbReference type="NCBI Taxonomy" id="2152829"/>
    <lineage>
        <taxon>Bacteria</taxon>
        <taxon>Pseudomonadati</taxon>
        <taxon>Aquificota</taxon>
        <taxon>Aquificia</taxon>
        <taxon>Aquificales</taxon>
        <taxon>Aquificaceae</taxon>
        <taxon>Hydrogenobacter</taxon>
    </lineage>
</organism>
<evidence type="ECO:0000313" key="3">
    <source>
        <dbReference type="EMBL" id="HEW45658.1"/>
    </source>
</evidence>